<evidence type="ECO:0000256" key="10">
    <source>
        <dbReference type="RuleBase" id="RU004257"/>
    </source>
</evidence>
<name>A0A238BP42_9BILA</name>
<keyword evidence="8" id="KW-0704">Schiff base</keyword>
<keyword evidence="6 9" id="KW-0324">Glycolysis</keyword>
<keyword evidence="12" id="KW-1185">Reference proteome</keyword>
<dbReference type="InterPro" id="IPR013785">
    <property type="entry name" value="Aldolase_TIM"/>
</dbReference>
<evidence type="ECO:0000256" key="4">
    <source>
        <dbReference type="ARBA" id="ARBA00013068"/>
    </source>
</evidence>
<accession>A0A238BP42</accession>
<dbReference type="AlphaFoldDB" id="A0A238BP42"/>
<dbReference type="GO" id="GO:0006096">
    <property type="term" value="P:glycolytic process"/>
    <property type="evidence" value="ECO:0007669"/>
    <property type="project" value="UniProtKB-UniPathway"/>
</dbReference>
<evidence type="ECO:0000256" key="7">
    <source>
        <dbReference type="ARBA" id="ARBA00023239"/>
    </source>
</evidence>
<dbReference type="InterPro" id="IPR000741">
    <property type="entry name" value="FBA_I"/>
</dbReference>
<comment type="similarity">
    <text evidence="3 9">Belongs to the class I fructose-bisphosphate aldolase family.</text>
</comment>
<gene>
    <name evidence="11" type="ORF">X798_06678</name>
</gene>
<keyword evidence="7 9" id="KW-0456">Lyase</keyword>
<evidence type="ECO:0000313" key="11">
    <source>
        <dbReference type="EMBL" id="OZC06338.1"/>
    </source>
</evidence>
<dbReference type="EMBL" id="KZ270136">
    <property type="protein sequence ID" value="OZC06338.1"/>
    <property type="molecule type" value="Genomic_DNA"/>
</dbReference>
<dbReference type="InterPro" id="IPR029768">
    <property type="entry name" value="Aldolase_I_AS"/>
</dbReference>
<evidence type="ECO:0000256" key="1">
    <source>
        <dbReference type="ARBA" id="ARBA00000441"/>
    </source>
</evidence>
<dbReference type="SUPFAM" id="SSF51569">
    <property type="entry name" value="Aldolase"/>
    <property type="match status" value="1"/>
</dbReference>
<evidence type="ECO:0000256" key="2">
    <source>
        <dbReference type="ARBA" id="ARBA00004714"/>
    </source>
</evidence>
<dbReference type="FunFam" id="3.20.20.70:FF:000140">
    <property type="entry name" value="Fructose-bisphosphate aldolase"/>
    <property type="match status" value="1"/>
</dbReference>
<protein>
    <recommendedName>
        <fullName evidence="5 9">Fructose-bisphosphate aldolase</fullName>
        <ecNumber evidence="4 9">4.1.2.13</ecNumber>
    </recommendedName>
</protein>
<dbReference type="Pfam" id="PF00274">
    <property type="entry name" value="Glycolytic"/>
    <property type="match status" value="1"/>
</dbReference>
<dbReference type="PROSITE" id="PS00158">
    <property type="entry name" value="ALDOLASE_CLASS_I"/>
    <property type="match status" value="1"/>
</dbReference>
<dbReference type="Proteomes" id="UP000242913">
    <property type="component" value="Unassembled WGS sequence"/>
</dbReference>
<dbReference type="GO" id="GO:0004332">
    <property type="term" value="F:fructose-bisphosphate aldolase activity"/>
    <property type="evidence" value="ECO:0007669"/>
    <property type="project" value="UniProtKB-EC"/>
</dbReference>
<organism evidence="11 12">
    <name type="scientific">Onchocerca flexuosa</name>
    <dbReference type="NCBI Taxonomy" id="387005"/>
    <lineage>
        <taxon>Eukaryota</taxon>
        <taxon>Metazoa</taxon>
        <taxon>Ecdysozoa</taxon>
        <taxon>Nematoda</taxon>
        <taxon>Chromadorea</taxon>
        <taxon>Rhabditida</taxon>
        <taxon>Spirurina</taxon>
        <taxon>Spiruromorpha</taxon>
        <taxon>Filarioidea</taxon>
        <taxon>Onchocercidae</taxon>
        <taxon>Onchocerca</taxon>
    </lineage>
</organism>
<proteinExistence type="inferred from homology"/>
<dbReference type="OrthoDB" id="36455at2759"/>
<evidence type="ECO:0000256" key="8">
    <source>
        <dbReference type="ARBA" id="ARBA00023270"/>
    </source>
</evidence>
<dbReference type="UniPathway" id="UPA00109">
    <property type="reaction ID" value="UER00183"/>
</dbReference>
<evidence type="ECO:0000313" key="12">
    <source>
        <dbReference type="Proteomes" id="UP000242913"/>
    </source>
</evidence>
<evidence type="ECO:0000256" key="9">
    <source>
        <dbReference type="RuleBase" id="RU003994"/>
    </source>
</evidence>
<sequence length="383" mass="42594">MPLNINRILIDGILVIVGSILLAFYRDTSNNENVIGTKETIVEVATLSKDQQDELSAIARKLMEPGKGILAADESIDTIGKRFAVIGIENNAKNRKNYRHLLFTTTNISQYISGIILHEETFNQKDDAGKSFVDIIREAGILPGIKLDKGLRQVDGSSEYITSGLDDLKERAKYFKKGGCQFAKWRCVYVISKVTPSRKIMKENAKILAQYAVSTQQAGLVPIIEPEVLCDGEHDLERTEKVTEQVLAEVYKSLHDYNVYLEGTLLKPNMVVTGLKSKEKVGHDKIANKTLTALLRTVPAAVPGIVFLSGGQLESDATRNLNEINKITINKPWKLSFSYGRALQTSALKAWMRHGPKEAQAIFRQRAKLNALAAEGNYIDDFE</sequence>
<dbReference type="PANTHER" id="PTHR11627">
    <property type="entry name" value="FRUCTOSE-BISPHOSPHATE ALDOLASE"/>
    <property type="match status" value="1"/>
</dbReference>
<dbReference type="EC" id="4.1.2.13" evidence="4 9"/>
<evidence type="ECO:0000256" key="3">
    <source>
        <dbReference type="ARBA" id="ARBA00010387"/>
    </source>
</evidence>
<dbReference type="Gene3D" id="3.20.20.70">
    <property type="entry name" value="Aldolase class I"/>
    <property type="match status" value="1"/>
</dbReference>
<reference evidence="11 12" key="1">
    <citation type="submission" date="2015-12" db="EMBL/GenBank/DDBJ databases">
        <title>Draft genome of the nematode, Onchocerca flexuosa.</title>
        <authorList>
            <person name="Mitreva M."/>
        </authorList>
    </citation>
    <scope>NUCLEOTIDE SEQUENCE [LARGE SCALE GENOMIC DNA]</scope>
    <source>
        <strain evidence="11">Red Deer</strain>
    </source>
</reference>
<evidence type="ECO:0000256" key="5">
    <source>
        <dbReference type="ARBA" id="ARBA00013779"/>
    </source>
</evidence>
<comment type="pathway">
    <text evidence="2 10">Carbohydrate degradation; glycolysis; D-glyceraldehyde 3-phosphate and glycerone phosphate from D-glucose: step 4/4.</text>
</comment>
<evidence type="ECO:0000256" key="6">
    <source>
        <dbReference type="ARBA" id="ARBA00023152"/>
    </source>
</evidence>
<dbReference type="NCBIfam" id="NF033379">
    <property type="entry name" value="FrucBisAld_I"/>
    <property type="match status" value="1"/>
</dbReference>
<comment type="catalytic activity">
    <reaction evidence="1 9">
        <text>beta-D-fructose 1,6-bisphosphate = D-glyceraldehyde 3-phosphate + dihydroxyacetone phosphate</text>
        <dbReference type="Rhea" id="RHEA:14729"/>
        <dbReference type="ChEBI" id="CHEBI:32966"/>
        <dbReference type="ChEBI" id="CHEBI:57642"/>
        <dbReference type="ChEBI" id="CHEBI:59776"/>
        <dbReference type="EC" id="4.1.2.13"/>
    </reaction>
</comment>